<dbReference type="PANTHER" id="PTHR42648:SF11">
    <property type="entry name" value="TRANSPOSON TY4-P GAG-POL POLYPROTEIN"/>
    <property type="match status" value="1"/>
</dbReference>
<evidence type="ECO:0000259" key="11">
    <source>
        <dbReference type="PROSITE" id="PS50994"/>
    </source>
</evidence>
<dbReference type="Proteomes" id="UP001152795">
    <property type="component" value="Unassembled WGS sequence"/>
</dbReference>
<dbReference type="Gene3D" id="3.30.420.10">
    <property type="entry name" value="Ribonuclease H-like superfamily/Ribonuclease H"/>
    <property type="match status" value="1"/>
</dbReference>
<dbReference type="GO" id="GO:0004519">
    <property type="term" value="F:endonuclease activity"/>
    <property type="evidence" value="ECO:0007669"/>
    <property type="project" value="UniProtKB-KW"/>
</dbReference>
<dbReference type="AlphaFoldDB" id="A0A6S7L7C9"/>
<dbReference type="GO" id="GO:0003887">
    <property type="term" value="F:DNA-directed DNA polymerase activity"/>
    <property type="evidence" value="ECO:0007669"/>
    <property type="project" value="UniProtKB-KW"/>
</dbReference>
<evidence type="ECO:0000256" key="5">
    <source>
        <dbReference type="ARBA" id="ARBA00022842"/>
    </source>
</evidence>
<dbReference type="PANTHER" id="PTHR42648">
    <property type="entry name" value="TRANSPOSASE, PUTATIVE-RELATED"/>
    <property type="match status" value="1"/>
</dbReference>
<evidence type="ECO:0000313" key="13">
    <source>
        <dbReference type="Proteomes" id="UP001152795"/>
    </source>
</evidence>
<gene>
    <name evidence="12" type="ORF">PACLA_8A058761</name>
</gene>
<evidence type="ECO:0000256" key="6">
    <source>
        <dbReference type="ARBA" id="ARBA00022908"/>
    </source>
</evidence>
<evidence type="ECO:0000256" key="1">
    <source>
        <dbReference type="ARBA" id="ARBA00022722"/>
    </source>
</evidence>
<dbReference type="GO" id="GO:0003676">
    <property type="term" value="F:nucleic acid binding"/>
    <property type="evidence" value="ECO:0007669"/>
    <property type="project" value="InterPro"/>
</dbReference>
<evidence type="ECO:0000256" key="8">
    <source>
        <dbReference type="ARBA" id="ARBA00022932"/>
    </source>
</evidence>
<sequence>MVENFTGLKVKTLRTDNGGEYVSNDFSKYCVNKGIVHQYSNPYTPEENGVSERLNRTLTESAKSMIFHANMPINFWAEAVNTAVYLHNRSPTTSLNMKTPYELWFSKKPDVSNLKVFGSVCFIHTPSNLRRKLDPRSRKAVFIGYPLDTKGYKLYDIESKNFVRIVTKELIIREDVPEEKLSVDHEQHHDAEDRVPVPTVPDIEAAAVGESYEESFMKQRKAPKKFSPDECNITESLTAENEEPQSISEALNGANANFSKAFDK</sequence>
<dbReference type="GO" id="GO:0006310">
    <property type="term" value="P:DNA recombination"/>
    <property type="evidence" value="ECO:0007669"/>
    <property type="project" value="UniProtKB-KW"/>
</dbReference>
<dbReference type="PROSITE" id="PS50994">
    <property type="entry name" value="INTEGRASE"/>
    <property type="match status" value="1"/>
</dbReference>
<feature type="non-terminal residue" evidence="12">
    <location>
        <position position="264"/>
    </location>
</feature>
<keyword evidence="4" id="KW-0378">Hydrolase</keyword>
<evidence type="ECO:0000256" key="7">
    <source>
        <dbReference type="ARBA" id="ARBA00022918"/>
    </source>
</evidence>
<evidence type="ECO:0000256" key="2">
    <source>
        <dbReference type="ARBA" id="ARBA00022723"/>
    </source>
</evidence>
<dbReference type="InterPro" id="IPR012337">
    <property type="entry name" value="RNaseH-like_sf"/>
</dbReference>
<evidence type="ECO:0000313" key="12">
    <source>
        <dbReference type="EMBL" id="CAB4035053.1"/>
    </source>
</evidence>
<keyword evidence="8" id="KW-0548">Nucleotidyltransferase</keyword>
<feature type="region of interest" description="Disordered" evidence="10">
    <location>
        <begin position="236"/>
        <end position="264"/>
    </location>
</feature>
<keyword evidence="8" id="KW-0239">DNA-directed DNA polymerase</keyword>
<keyword evidence="2" id="KW-0479">Metal-binding</keyword>
<dbReference type="OrthoDB" id="413361at2759"/>
<dbReference type="InterPro" id="IPR001584">
    <property type="entry name" value="Integrase_cat-core"/>
</dbReference>
<comment type="caution">
    <text evidence="12">The sequence shown here is derived from an EMBL/GenBank/DDBJ whole genome shotgun (WGS) entry which is preliminary data.</text>
</comment>
<protein>
    <submittedName>
        <fullName evidence="12">Retrovirus-related Pol poly from transposon TNT 1-94</fullName>
    </submittedName>
</protein>
<accession>A0A6S7L7C9</accession>
<dbReference type="InterPro" id="IPR057670">
    <property type="entry name" value="SH3_retrovirus"/>
</dbReference>
<dbReference type="InterPro" id="IPR036397">
    <property type="entry name" value="RNaseH_sf"/>
</dbReference>
<keyword evidence="1" id="KW-0540">Nuclease</keyword>
<dbReference type="Pfam" id="PF25597">
    <property type="entry name" value="SH3_retrovirus"/>
    <property type="match status" value="1"/>
</dbReference>
<reference evidence="12" key="1">
    <citation type="submission" date="2020-04" db="EMBL/GenBank/DDBJ databases">
        <authorList>
            <person name="Alioto T."/>
            <person name="Alioto T."/>
            <person name="Gomez Garrido J."/>
        </authorList>
    </citation>
    <scope>NUCLEOTIDE SEQUENCE</scope>
    <source>
        <strain evidence="12">A484AB</strain>
    </source>
</reference>
<feature type="domain" description="Integrase catalytic" evidence="11">
    <location>
        <begin position="1"/>
        <end position="108"/>
    </location>
</feature>
<keyword evidence="9" id="KW-0233">DNA recombination</keyword>
<evidence type="ECO:0000256" key="9">
    <source>
        <dbReference type="ARBA" id="ARBA00023172"/>
    </source>
</evidence>
<dbReference type="InterPro" id="IPR039537">
    <property type="entry name" value="Retrotran_Ty1/copia-like"/>
</dbReference>
<keyword evidence="13" id="KW-1185">Reference proteome</keyword>
<feature type="compositionally biased region" description="Polar residues" evidence="10">
    <location>
        <begin position="236"/>
        <end position="258"/>
    </location>
</feature>
<keyword evidence="7" id="KW-0695">RNA-directed DNA polymerase</keyword>
<dbReference type="GO" id="GO:0046872">
    <property type="term" value="F:metal ion binding"/>
    <property type="evidence" value="ECO:0007669"/>
    <property type="project" value="UniProtKB-KW"/>
</dbReference>
<dbReference type="GO" id="GO:0016787">
    <property type="term" value="F:hydrolase activity"/>
    <property type="evidence" value="ECO:0007669"/>
    <property type="project" value="UniProtKB-KW"/>
</dbReference>
<keyword evidence="3" id="KW-0255">Endonuclease</keyword>
<evidence type="ECO:0000256" key="4">
    <source>
        <dbReference type="ARBA" id="ARBA00022801"/>
    </source>
</evidence>
<dbReference type="GO" id="GO:0003964">
    <property type="term" value="F:RNA-directed DNA polymerase activity"/>
    <property type="evidence" value="ECO:0007669"/>
    <property type="project" value="UniProtKB-KW"/>
</dbReference>
<keyword evidence="8" id="KW-0808">Transferase</keyword>
<keyword evidence="5" id="KW-0460">Magnesium</keyword>
<dbReference type="GO" id="GO:0015074">
    <property type="term" value="P:DNA integration"/>
    <property type="evidence" value="ECO:0007669"/>
    <property type="project" value="UniProtKB-KW"/>
</dbReference>
<dbReference type="EMBL" id="CACRXK020020659">
    <property type="protein sequence ID" value="CAB4035053.1"/>
    <property type="molecule type" value="Genomic_DNA"/>
</dbReference>
<evidence type="ECO:0000256" key="10">
    <source>
        <dbReference type="SAM" id="MobiDB-lite"/>
    </source>
</evidence>
<dbReference type="SUPFAM" id="SSF53098">
    <property type="entry name" value="Ribonuclease H-like"/>
    <property type="match status" value="1"/>
</dbReference>
<name>A0A6S7L7C9_PARCT</name>
<proteinExistence type="predicted"/>
<evidence type="ECO:0000256" key="3">
    <source>
        <dbReference type="ARBA" id="ARBA00022759"/>
    </source>
</evidence>
<organism evidence="12 13">
    <name type="scientific">Paramuricea clavata</name>
    <name type="common">Red gorgonian</name>
    <name type="synonym">Violescent sea-whip</name>
    <dbReference type="NCBI Taxonomy" id="317549"/>
    <lineage>
        <taxon>Eukaryota</taxon>
        <taxon>Metazoa</taxon>
        <taxon>Cnidaria</taxon>
        <taxon>Anthozoa</taxon>
        <taxon>Octocorallia</taxon>
        <taxon>Malacalcyonacea</taxon>
        <taxon>Plexauridae</taxon>
        <taxon>Paramuricea</taxon>
    </lineage>
</organism>
<keyword evidence="6" id="KW-0229">DNA integration</keyword>